<dbReference type="RefSeq" id="WP_147168817.1">
    <property type="nucleotide sequence ID" value="NZ_VOOR01000045.1"/>
</dbReference>
<dbReference type="InterPro" id="IPR027417">
    <property type="entry name" value="P-loop_NTPase"/>
</dbReference>
<dbReference type="CDD" id="cd18785">
    <property type="entry name" value="SF2_C"/>
    <property type="match status" value="1"/>
</dbReference>
<keyword evidence="1" id="KW-0472">Membrane</keyword>
<feature type="transmembrane region" description="Helical" evidence="1">
    <location>
        <begin position="699"/>
        <end position="719"/>
    </location>
</feature>
<dbReference type="GO" id="GO:0005829">
    <property type="term" value="C:cytosol"/>
    <property type="evidence" value="ECO:0007669"/>
    <property type="project" value="TreeGrafter"/>
</dbReference>
<evidence type="ECO:0000256" key="1">
    <source>
        <dbReference type="SAM" id="Phobius"/>
    </source>
</evidence>
<feature type="non-terminal residue" evidence="3">
    <location>
        <position position="1"/>
    </location>
</feature>
<organism evidence="3 4">
    <name type="scientific">Phaeodactylibacter luteus</name>
    <dbReference type="NCBI Taxonomy" id="1564516"/>
    <lineage>
        <taxon>Bacteria</taxon>
        <taxon>Pseudomonadati</taxon>
        <taxon>Bacteroidota</taxon>
        <taxon>Saprospiria</taxon>
        <taxon>Saprospirales</taxon>
        <taxon>Haliscomenobacteraceae</taxon>
        <taxon>Phaeodactylibacter</taxon>
    </lineage>
</organism>
<dbReference type="SMART" id="SM00490">
    <property type="entry name" value="HELICc"/>
    <property type="match status" value="1"/>
</dbReference>
<keyword evidence="1" id="KW-1133">Transmembrane helix</keyword>
<dbReference type="InterPro" id="IPR014001">
    <property type="entry name" value="Helicase_ATP-bd"/>
</dbReference>
<dbReference type="SUPFAM" id="SSF52540">
    <property type="entry name" value="P-loop containing nucleoside triphosphate hydrolases"/>
    <property type="match status" value="1"/>
</dbReference>
<dbReference type="InterPro" id="IPR050742">
    <property type="entry name" value="Helicase_Restrict-Modif_Enz"/>
</dbReference>
<dbReference type="InterPro" id="IPR001650">
    <property type="entry name" value="Helicase_C-like"/>
</dbReference>
<protein>
    <recommendedName>
        <fullName evidence="2">Helicase ATP-binding domain-containing protein</fullName>
    </recommendedName>
</protein>
<dbReference type="PANTHER" id="PTHR47396:SF1">
    <property type="entry name" value="ATP-DEPENDENT HELICASE IRC3-RELATED"/>
    <property type="match status" value="1"/>
</dbReference>
<gene>
    <name evidence="3" type="ORF">FRY97_17245</name>
</gene>
<comment type="caution">
    <text evidence="3">The sequence shown here is derived from an EMBL/GenBank/DDBJ whole genome shotgun (WGS) entry which is preliminary data.</text>
</comment>
<dbReference type="InterPro" id="IPR006935">
    <property type="entry name" value="Helicase/UvrB_N"/>
</dbReference>
<dbReference type="SMART" id="SM00487">
    <property type="entry name" value="DEXDc"/>
    <property type="match status" value="1"/>
</dbReference>
<dbReference type="Pfam" id="PF04851">
    <property type="entry name" value="ResIII"/>
    <property type="match status" value="1"/>
</dbReference>
<dbReference type="PANTHER" id="PTHR47396">
    <property type="entry name" value="TYPE I RESTRICTION ENZYME ECOKI R PROTEIN"/>
    <property type="match status" value="1"/>
</dbReference>
<dbReference type="OrthoDB" id="9759819at2"/>
<dbReference type="GO" id="GO:0005524">
    <property type="term" value="F:ATP binding"/>
    <property type="evidence" value="ECO:0007669"/>
    <property type="project" value="InterPro"/>
</dbReference>
<dbReference type="AlphaFoldDB" id="A0A5C6RIM1"/>
<dbReference type="GO" id="GO:0003677">
    <property type="term" value="F:DNA binding"/>
    <property type="evidence" value="ECO:0007669"/>
    <property type="project" value="InterPro"/>
</dbReference>
<dbReference type="PROSITE" id="PS51192">
    <property type="entry name" value="HELICASE_ATP_BIND_1"/>
    <property type="match status" value="1"/>
</dbReference>
<keyword evidence="4" id="KW-1185">Reference proteome</keyword>
<dbReference type="Gene3D" id="3.40.50.300">
    <property type="entry name" value="P-loop containing nucleotide triphosphate hydrolases"/>
    <property type="match status" value="2"/>
</dbReference>
<proteinExistence type="predicted"/>
<dbReference type="Proteomes" id="UP000321580">
    <property type="component" value="Unassembled WGS sequence"/>
</dbReference>
<reference evidence="3 4" key="1">
    <citation type="submission" date="2019-08" db="EMBL/GenBank/DDBJ databases">
        <title>Genome of Phaeodactylibacter luteus.</title>
        <authorList>
            <person name="Bowman J.P."/>
        </authorList>
    </citation>
    <scope>NUCLEOTIDE SEQUENCE [LARGE SCALE GENOMIC DNA]</scope>
    <source>
        <strain evidence="3 4">KCTC 42180</strain>
    </source>
</reference>
<keyword evidence="1" id="KW-0812">Transmembrane</keyword>
<evidence type="ECO:0000313" key="4">
    <source>
        <dbReference type="Proteomes" id="UP000321580"/>
    </source>
</evidence>
<evidence type="ECO:0000259" key="2">
    <source>
        <dbReference type="PROSITE" id="PS51192"/>
    </source>
</evidence>
<sequence>LTPLMLLDQMKFAYPWRPYQHRILQDLGRHLTDKRLHVIAPPGSGKTVLGLEAMRQIGQPTLILSPTLAIRDQWASRLQEDFLPNGAPSPISFDLSAPAEVTFTTYQAVYAAYRKGAPVSSLLKQAGVKTLIVDECHHLQKAWWKSLIELNLALAPHLIALTATPPYDVSSYEWQRYQELCGPADEEITTPELIQEGNLCPHQDYIWFSLPEATVQAPLRQFHSAVDELIAHLKSNYTFRHFLKAHPWLIAPESYLEEIYDAPGYFSALLITLEGIGGAAPAETVGILGDNHEAIPELTRPWLETFLNQAIYRDPYFQEFHERGWFKSVVSRLQEAGAIDRKKVYLEEPPQLERAIQQSPGKLDSIGQILQLEFASLGSALRMLILTDYIRAEALPRTELDERPLQQIGVAPIFEYLRRHYPVRASLGVLTGSMAIIPERAKNRLRELLPEAGLSQVSTTYHTPGYLVFHISGKQQAALLKGTTQLFEEGHINVLIGTNALLGEGWDAPAANTLVLATVVKSFVSSNQARGRVIRTYPARPEKAANIWHLACIDPFHKAGGMDWLKLTQRLKAFSGPTFDPMPNIENGVGRFRLPAIPNSFETVQLANRDMQEHARDRARLTNDWSSGIAKGHHMAEAIRMPIARSRRHLKQKTLYRRQADTAAKAALKKAAQQTHKAVLFSAFGLVALAFLPEKTVGLLPALSLCCSAAALASIWLYWPSWKAIVRAASEFVPTSQWAPAFRKLLFAWASSAILAGLIGGAVVGFGLLLLSGAIAIMAFGLRPPGGLLGALSRLDWSADPQKAFQACAQTVWGALLQQGAFTSRPTLRFHLHDPEEPACYLEGAWLQEEQLFLQCLSIFLSPVDNPRYLLKQKILVEGVAESAQYYAVPDHFGQRRPGAELFLRQARKHFPNGHLSLVYTRTYEGRRALLAARSQTLSDPTAHRQMAWR</sequence>
<dbReference type="GO" id="GO:0016787">
    <property type="term" value="F:hydrolase activity"/>
    <property type="evidence" value="ECO:0007669"/>
    <property type="project" value="InterPro"/>
</dbReference>
<dbReference type="EMBL" id="VOOR01000045">
    <property type="protein sequence ID" value="TXB61775.1"/>
    <property type="molecule type" value="Genomic_DNA"/>
</dbReference>
<feature type="domain" description="Helicase ATP-binding" evidence="2">
    <location>
        <begin position="27"/>
        <end position="183"/>
    </location>
</feature>
<evidence type="ECO:0000313" key="3">
    <source>
        <dbReference type="EMBL" id="TXB61775.1"/>
    </source>
</evidence>
<feature type="transmembrane region" description="Helical" evidence="1">
    <location>
        <begin position="747"/>
        <end position="780"/>
    </location>
</feature>
<accession>A0A5C6RIM1</accession>
<dbReference type="Pfam" id="PF00271">
    <property type="entry name" value="Helicase_C"/>
    <property type="match status" value="1"/>
</dbReference>
<name>A0A5C6RIM1_9BACT</name>